<dbReference type="SUPFAM" id="SSF47413">
    <property type="entry name" value="lambda repressor-like DNA-binding domains"/>
    <property type="match status" value="1"/>
</dbReference>
<gene>
    <name evidence="2" type="ORF">MBAV_001115</name>
</gene>
<reference evidence="2 3" key="1">
    <citation type="submission" date="2015-02" db="EMBL/GenBank/DDBJ databases">
        <title>Single-cell genomics of uncultivated deep-branching MTB reveals a conserved set of magnetosome genes.</title>
        <authorList>
            <person name="Kolinko S."/>
            <person name="Richter M."/>
            <person name="Glockner F.O."/>
            <person name="Brachmann A."/>
            <person name="Schuler D."/>
        </authorList>
    </citation>
    <scope>NUCLEOTIDE SEQUENCE [LARGE SCALE GENOMIC DNA]</scope>
    <source>
        <strain evidence="2">TM-1</strain>
    </source>
</reference>
<dbReference type="Gene3D" id="1.10.260.40">
    <property type="entry name" value="lambda repressor-like DNA-binding domains"/>
    <property type="match status" value="1"/>
</dbReference>
<sequence>MKTTTHKNIADAIKRYREEIGLHQRDLGIAIGFKPDLAQTRISAYENGRRSPGKKTLEKIASVLKRKPEDFYGSTSHPLLKCESTMTIETEDEVMLKTLKSIGIENSEDLNALIKEFVFLKTTEGETITNVSKLIIQKMKTKKQAGFPVDKTT</sequence>
<evidence type="ECO:0000313" key="3">
    <source>
        <dbReference type="Proteomes" id="UP000033423"/>
    </source>
</evidence>
<organism evidence="2 3">
    <name type="scientific">Candidatus Magnetobacterium bavaricum</name>
    <dbReference type="NCBI Taxonomy" id="29290"/>
    <lineage>
        <taxon>Bacteria</taxon>
        <taxon>Pseudomonadati</taxon>
        <taxon>Nitrospirota</taxon>
        <taxon>Thermodesulfovibrionia</taxon>
        <taxon>Thermodesulfovibrionales</taxon>
        <taxon>Candidatus Magnetobacteriaceae</taxon>
        <taxon>Candidatus Magnetobacterium</taxon>
    </lineage>
</organism>
<accession>A0A0F3GXV1</accession>
<comment type="caution">
    <text evidence="2">The sequence shown here is derived from an EMBL/GenBank/DDBJ whole genome shotgun (WGS) entry which is preliminary data.</text>
</comment>
<dbReference type="GO" id="GO:0003677">
    <property type="term" value="F:DNA binding"/>
    <property type="evidence" value="ECO:0007669"/>
    <property type="project" value="InterPro"/>
</dbReference>
<evidence type="ECO:0000313" key="2">
    <source>
        <dbReference type="EMBL" id="KJU86700.1"/>
    </source>
</evidence>
<dbReference type="CDD" id="cd00093">
    <property type="entry name" value="HTH_XRE"/>
    <property type="match status" value="1"/>
</dbReference>
<dbReference type="EMBL" id="LACI01000491">
    <property type="protein sequence ID" value="KJU86700.1"/>
    <property type="molecule type" value="Genomic_DNA"/>
</dbReference>
<dbReference type="SMART" id="SM00530">
    <property type="entry name" value="HTH_XRE"/>
    <property type="match status" value="1"/>
</dbReference>
<dbReference type="InterPro" id="IPR010982">
    <property type="entry name" value="Lambda_DNA-bd_dom_sf"/>
</dbReference>
<dbReference type="InterPro" id="IPR001387">
    <property type="entry name" value="Cro/C1-type_HTH"/>
</dbReference>
<name>A0A0F3GXV1_9BACT</name>
<feature type="domain" description="HTH cro/C1-type" evidence="1">
    <location>
        <begin position="13"/>
        <end position="71"/>
    </location>
</feature>
<dbReference type="Pfam" id="PF01381">
    <property type="entry name" value="HTH_3"/>
    <property type="match status" value="1"/>
</dbReference>
<dbReference type="Proteomes" id="UP000033423">
    <property type="component" value="Unassembled WGS sequence"/>
</dbReference>
<dbReference type="AlphaFoldDB" id="A0A0F3GXV1"/>
<proteinExistence type="predicted"/>
<evidence type="ECO:0000259" key="1">
    <source>
        <dbReference type="PROSITE" id="PS50943"/>
    </source>
</evidence>
<dbReference type="PROSITE" id="PS50943">
    <property type="entry name" value="HTH_CROC1"/>
    <property type="match status" value="1"/>
</dbReference>
<keyword evidence="3" id="KW-1185">Reference proteome</keyword>
<protein>
    <submittedName>
        <fullName evidence="2">XRE family transcriptional regulator</fullName>
    </submittedName>
</protein>